<dbReference type="PRINTS" id="PR00320">
    <property type="entry name" value="GPROTEINBRPT"/>
</dbReference>
<dbReference type="PANTHER" id="PTHR14221:SF0">
    <property type="entry name" value="WD REPEAT-CONTAINING PROTEIN 44"/>
    <property type="match status" value="1"/>
</dbReference>
<feature type="region of interest" description="Disordered" evidence="4">
    <location>
        <begin position="203"/>
        <end position="233"/>
    </location>
</feature>
<dbReference type="InterPro" id="IPR020472">
    <property type="entry name" value="WD40_PAC1"/>
</dbReference>
<dbReference type="InterPro" id="IPR015943">
    <property type="entry name" value="WD40/YVTN_repeat-like_dom_sf"/>
</dbReference>
<dbReference type="PROSITE" id="PS50082">
    <property type="entry name" value="WD_REPEATS_2"/>
    <property type="match status" value="3"/>
</dbReference>
<evidence type="ECO:0000313" key="6">
    <source>
        <dbReference type="Proteomes" id="UP000095009"/>
    </source>
</evidence>
<reference evidence="5 6" key="1">
    <citation type="journal article" date="2016" name="Proc. Natl. Acad. Sci. U.S.A.">
        <title>Comparative genomics of biotechnologically important yeasts.</title>
        <authorList>
            <person name="Riley R."/>
            <person name="Haridas S."/>
            <person name="Wolfe K.H."/>
            <person name="Lopes M.R."/>
            <person name="Hittinger C.T."/>
            <person name="Goeker M."/>
            <person name="Salamov A.A."/>
            <person name="Wisecaver J.H."/>
            <person name="Long T.M."/>
            <person name="Calvey C.H."/>
            <person name="Aerts A.L."/>
            <person name="Barry K.W."/>
            <person name="Choi C."/>
            <person name="Clum A."/>
            <person name="Coughlan A.Y."/>
            <person name="Deshpande S."/>
            <person name="Douglass A.P."/>
            <person name="Hanson S.J."/>
            <person name="Klenk H.-P."/>
            <person name="LaButti K.M."/>
            <person name="Lapidus A."/>
            <person name="Lindquist E.A."/>
            <person name="Lipzen A.M."/>
            <person name="Meier-Kolthoff J.P."/>
            <person name="Ohm R.A."/>
            <person name="Otillar R.P."/>
            <person name="Pangilinan J.L."/>
            <person name="Peng Y."/>
            <person name="Rokas A."/>
            <person name="Rosa C.A."/>
            <person name="Scheuner C."/>
            <person name="Sibirny A.A."/>
            <person name="Slot J.C."/>
            <person name="Stielow J.B."/>
            <person name="Sun H."/>
            <person name="Kurtzman C.P."/>
            <person name="Blackwell M."/>
            <person name="Grigoriev I.V."/>
            <person name="Jeffries T.W."/>
        </authorList>
    </citation>
    <scope>NUCLEOTIDE SEQUENCE [LARGE SCALE GENOMIC DNA]</scope>
    <source>
        <strain evidence="5 6">DSM 6958</strain>
    </source>
</reference>
<dbReference type="AlphaFoldDB" id="A0A1E3PIX1"/>
<accession>A0A1E3PIX1</accession>
<dbReference type="PANTHER" id="PTHR14221">
    <property type="entry name" value="WD REPEAT DOMAIN 44"/>
    <property type="match status" value="1"/>
</dbReference>
<feature type="compositionally biased region" description="Polar residues" evidence="4">
    <location>
        <begin position="444"/>
        <end position="454"/>
    </location>
</feature>
<evidence type="ECO:0000256" key="3">
    <source>
        <dbReference type="PROSITE-ProRule" id="PRU00221"/>
    </source>
</evidence>
<feature type="compositionally biased region" description="Polar residues" evidence="4">
    <location>
        <begin position="84"/>
        <end position="104"/>
    </location>
</feature>
<dbReference type="Pfam" id="PF00400">
    <property type="entry name" value="WD40"/>
    <property type="match status" value="4"/>
</dbReference>
<dbReference type="Gene3D" id="2.130.10.10">
    <property type="entry name" value="YVTN repeat-like/Quinoprotein amine dehydrogenase"/>
    <property type="match status" value="1"/>
</dbReference>
<dbReference type="Proteomes" id="UP000095009">
    <property type="component" value="Unassembled WGS sequence"/>
</dbReference>
<feature type="region of interest" description="Disordered" evidence="4">
    <location>
        <begin position="1"/>
        <end position="152"/>
    </location>
</feature>
<evidence type="ECO:0000256" key="2">
    <source>
        <dbReference type="ARBA" id="ARBA00022737"/>
    </source>
</evidence>
<keyword evidence="6" id="KW-1185">Reference proteome</keyword>
<feature type="region of interest" description="Disordered" evidence="4">
    <location>
        <begin position="1075"/>
        <end position="1104"/>
    </location>
</feature>
<evidence type="ECO:0000313" key="5">
    <source>
        <dbReference type="EMBL" id="ODQ65240.1"/>
    </source>
</evidence>
<dbReference type="SMART" id="SM00320">
    <property type="entry name" value="WD40"/>
    <property type="match status" value="7"/>
</dbReference>
<feature type="repeat" description="WD" evidence="3">
    <location>
        <begin position="466"/>
        <end position="499"/>
    </location>
</feature>
<gene>
    <name evidence="5" type="ORF">NADFUDRAFT_83277</name>
</gene>
<organism evidence="5 6">
    <name type="scientific">Nadsonia fulvescens var. elongata DSM 6958</name>
    <dbReference type="NCBI Taxonomy" id="857566"/>
    <lineage>
        <taxon>Eukaryota</taxon>
        <taxon>Fungi</taxon>
        <taxon>Dikarya</taxon>
        <taxon>Ascomycota</taxon>
        <taxon>Saccharomycotina</taxon>
        <taxon>Dipodascomycetes</taxon>
        <taxon>Dipodascales</taxon>
        <taxon>Dipodascales incertae sedis</taxon>
        <taxon>Nadsonia</taxon>
    </lineage>
</organism>
<feature type="region of interest" description="Disordered" evidence="4">
    <location>
        <begin position="1136"/>
        <end position="1161"/>
    </location>
</feature>
<dbReference type="InterPro" id="IPR040324">
    <property type="entry name" value="WDR44/Dgr2"/>
</dbReference>
<dbReference type="STRING" id="857566.A0A1E3PIX1"/>
<feature type="region of interest" description="Disordered" evidence="4">
    <location>
        <begin position="249"/>
        <end position="335"/>
    </location>
</feature>
<feature type="region of interest" description="Disordered" evidence="4">
    <location>
        <begin position="435"/>
        <end position="455"/>
    </location>
</feature>
<keyword evidence="2" id="KW-0677">Repeat</keyword>
<feature type="compositionally biased region" description="Polar residues" evidence="4">
    <location>
        <begin position="1075"/>
        <end position="1094"/>
    </location>
</feature>
<dbReference type="PROSITE" id="PS50294">
    <property type="entry name" value="WD_REPEATS_REGION"/>
    <property type="match status" value="3"/>
</dbReference>
<dbReference type="InterPro" id="IPR001680">
    <property type="entry name" value="WD40_rpt"/>
</dbReference>
<feature type="compositionally biased region" description="Polar residues" evidence="4">
    <location>
        <begin position="217"/>
        <end position="233"/>
    </location>
</feature>
<feature type="compositionally biased region" description="Basic and acidic residues" evidence="4">
    <location>
        <begin position="1150"/>
        <end position="1161"/>
    </location>
</feature>
<dbReference type="EMBL" id="KV454410">
    <property type="protein sequence ID" value="ODQ65240.1"/>
    <property type="molecule type" value="Genomic_DNA"/>
</dbReference>
<dbReference type="OrthoDB" id="1932312at2759"/>
<protein>
    <submittedName>
        <fullName evidence="5">WD40 repeat-like protein</fullName>
    </submittedName>
</protein>
<feature type="region of interest" description="Disordered" evidence="4">
    <location>
        <begin position="939"/>
        <end position="960"/>
    </location>
</feature>
<keyword evidence="1 3" id="KW-0853">WD repeat</keyword>
<sequence length="1200" mass="132599">MGVFEFFSSRSSSPTAEGRKSKPTAPLSNCDGPRSPVTAATTSSSITDFPVLAIPSPPSPEQLPDTSDEDNGEKFYDPHVPESRSGSLNLPSVHTGSRSQSPQRQGRCPRPTVPESLGTSGSPLKPSNLALGSLKKFSHSRGPGSTDLKPVTSSSSGISEFFTPFSQPLPIPINPPSAPAVHQLSFDLSCSTPHNTPHSQTFTLKANHSGRDPEVQYSKSLAHQSEAMSQSESSLQTVIYPLTSAINERKNSPLNDSLAKSSYKTATTKHNESPSFSPFSRKTTSNPIKSILLKSSSDTNRTSHSSERSSDFASTCSTLQISPSSTSPRTIFNKEHELNRPKEGVSIFSKLLKPGRSLLSKHKSYPEDQGDTDNEADYYENEESLRRQEGWKADVVSYVPDYPTHPSYIRVRSHHKKKRDFNRLFLAQELLPSGKPDGAEKLSSEPSATPSLTSIPKVVGSHCHVKTRNSNAIWALKFSKDGKYLAAAGQDRIIRIWKVIDDAARDVTQDEPDYFADTLSIISNCTSSTPHSRPPVQRIESKRQKKRVYAPVFNSKPIREFKGHTGDILDLSWSKNNFLLSSSMDKTVRLWHVDRSQCLCSFLHSDYVTSIKFHPQDDRFFLSGSLDSRLRLWSIPDKAVAYWREVPDLITALSFTPDGETAIVGCLRGQCLFYESNGLKYLNEIIVKSNRGKNSKGSKITGIEASRISFEQHVLNESTHTESFKDADGRDVYLLITTNDSRIRMYNAQTRTVEAKYKGHENNHSQIHASFSDDGKYVISGSENNKTFIWNAMCDEDETKKERLAYEDFESHESTVTAAIFAPKETRHLLVISHDPIYELCDPPPVILKAGSVADMQCLEARDEIMGHAKKSTHNDGHIIVTADLDGSIKVFRQDCAHFRRKMAQEALIIHSKHLSSNGALSPTTNRSSLFSHGISFSSASGLSRSGSGNRSSRSLRSQLSHSHSSCSITNISLYSDGSFNNTRYDRRHQSDVKSPQSRSPSRDLINGPYQRPQLPEISLSTDKGEEIQICGNHRVNYQSSSNVRRVASIQPFSVPIDAGNTGLPLKFDQSANLSKNSSVTRLSDNYSEGSNDTADADSSGAKNKDYAQYNGSLALNLNRRLDEFKASQKESGYISDEYGSSDKPAFLPPKDDGRLSKDNKNNENDQLVCVKCQGTDFKGKFINGSMTLICSSCFTPISS</sequence>
<feature type="repeat" description="WD" evidence="3">
    <location>
        <begin position="604"/>
        <end position="635"/>
    </location>
</feature>
<feature type="compositionally biased region" description="Polar residues" evidence="4">
    <location>
        <begin position="38"/>
        <end position="47"/>
    </location>
</feature>
<dbReference type="SUPFAM" id="SSF50978">
    <property type="entry name" value="WD40 repeat-like"/>
    <property type="match status" value="1"/>
</dbReference>
<evidence type="ECO:0000256" key="4">
    <source>
        <dbReference type="SAM" id="MobiDB-lite"/>
    </source>
</evidence>
<proteinExistence type="predicted"/>
<name>A0A1E3PIX1_9ASCO</name>
<feature type="compositionally biased region" description="Polar residues" evidence="4">
    <location>
        <begin position="311"/>
        <end position="330"/>
    </location>
</feature>
<feature type="compositionally biased region" description="Basic and acidic residues" evidence="4">
    <location>
        <begin position="72"/>
        <end position="82"/>
    </location>
</feature>
<feature type="compositionally biased region" description="Polar residues" evidence="4">
    <location>
        <begin position="252"/>
        <end position="288"/>
    </location>
</feature>
<feature type="repeat" description="WD" evidence="3">
    <location>
        <begin position="561"/>
        <end position="601"/>
    </location>
</feature>
<evidence type="ECO:0000256" key="1">
    <source>
        <dbReference type="ARBA" id="ARBA00022574"/>
    </source>
</evidence>
<dbReference type="InterPro" id="IPR036322">
    <property type="entry name" value="WD40_repeat_dom_sf"/>
</dbReference>
<feature type="region of interest" description="Disordered" evidence="4">
    <location>
        <begin position="983"/>
        <end position="1020"/>
    </location>
</feature>